<keyword evidence="2" id="KW-0732">Signal</keyword>
<protein>
    <recommendedName>
        <fullName evidence="3">GON domain-containing protein</fullName>
    </recommendedName>
</protein>
<evidence type="ECO:0000313" key="4">
    <source>
        <dbReference type="EMBL" id="NYD49444.1"/>
    </source>
</evidence>
<keyword evidence="1" id="KW-0479">Metal-binding</keyword>
<organism evidence="4 5">
    <name type="scientific">Actinomadura luteofluorescens</name>
    <dbReference type="NCBI Taxonomy" id="46163"/>
    <lineage>
        <taxon>Bacteria</taxon>
        <taxon>Bacillati</taxon>
        <taxon>Actinomycetota</taxon>
        <taxon>Actinomycetes</taxon>
        <taxon>Streptosporangiales</taxon>
        <taxon>Thermomonosporaceae</taxon>
        <taxon>Actinomadura</taxon>
    </lineage>
</organism>
<dbReference type="GO" id="GO:0008270">
    <property type="term" value="F:zinc ion binding"/>
    <property type="evidence" value="ECO:0007669"/>
    <property type="project" value="InterPro"/>
</dbReference>
<feature type="domain" description="GON" evidence="3">
    <location>
        <begin position="103"/>
        <end position="208"/>
    </location>
</feature>
<proteinExistence type="predicted"/>
<evidence type="ECO:0000259" key="3">
    <source>
        <dbReference type="Pfam" id="PF08685"/>
    </source>
</evidence>
<comment type="caution">
    <text evidence="4">The sequence shown here is derived from an EMBL/GenBank/DDBJ whole genome shotgun (WGS) entry which is preliminary data.</text>
</comment>
<dbReference type="Pfam" id="PF08685">
    <property type="entry name" value="GON"/>
    <property type="match status" value="2"/>
</dbReference>
<dbReference type="InterPro" id="IPR012314">
    <property type="entry name" value="Pept_M12B_GON-ADAMTSs"/>
</dbReference>
<gene>
    <name evidence="4" type="ORF">BJY14_005427</name>
</gene>
<dbReference type="GO" id="GO:0004222">
    <property type="term" value="F:metalloendopeptidase activity"/>
    <property type="evidence" value="ECO:0007669"/>
    <property type="project" value="InterPro"/>
</dbReference>
<feature type="chain" id="PRO_5031382455" description="GON domain-containing protein" evidence="2">
    <location>
        <begin position="30"/>
        <end position="283"/>
    </location>
</feature>
<name>A0A7Y9EKH9_9ACTN</name>
<evidence type="ECO:0000256" key="1">
    <source>
        <dbReference type="ARBA" id="ARBA00022723"/>
    </source>
</evidence>
<reference evidence="4 5" key="1">
    <citation type="submission" date="2020-07" db="EMBL/GenBank/DDBJ databases">
        <title>Sequencing the genomes of 1000 actinobacteria strains.</title>
        <authorList>
            <person name="Klenk H.-P."/>
        </authorList>
    </citation>
    <scope>NUCLEOTIDE SEQUENCE [LARGE SCALE GENOMIC DNA]</scope>
    <source>
        <strain evidence="4 5">DSM 40398</strain>
    </source>
</reference>
<dbReference type="Proteomes" id="UP000529783">
    <property type="component" value="Unassembled WGS sequence"/>
</dbReference>
<evidence type="ECO:0000256" key="2">
    <source>
        <dbReference type="SAM" id="SignalP"/>
    </source>
</evidence>
<dbReference type="AlphaFoldDB" id="A0A7Y9EKH9"/>
<accession>A0A7Y9EKH9</accession>
<feature type="domain" description="GON" evidence="3">
    <location>
        <begin position="36"/>
        <end position="91"/>
    </location>
</feature>
<dbReference type="RefSeq" id="WP_179846160.1">
    <property type="nucleotide sequence ID" value="NZ_JACCBA010000001.1"/>
</dbReference>
<sequence length="283" mass="29909">MAKLPFRASLVLAAACTALPMVATPPAHADAGVVYRSCQQVRQNFPTAPNGIYLLHNGAKLFTVYCADMATAPKEYVTLEKTGQSENYSQYTAGGASPGTNVRTRFTRLRLDPATFIVDIGDLKYASSTGSLRHSGSTTVTSMPYAVAMSCTGTPVGEGNIDLRGTSVKVDNTFATSGFNPSGSATVSPSAQVVTLRGGGSCGWMMPTPVRYNPFNPSPGMPDLKLDCANQIRSARQICLVLAGTARSTVRVTKEGSRLLVRLRPGGRTVAVLGLDGRVRSIR</sequence>
<feature type="signal peptide" evidence="2">
    <location>
        <begin position="1"/>
        <end position="29"/>
    </location>
</feature>
<keyword evidence="5" id="KW-1185">Reference proteome</keyword>
<dbReference type="EMBL" id="JACCBA010000001">
    <property type="protein sequence ID" value="NYD49444.1"/>
    <property type="molecule type" value="Genomic_DNA"/>
</dbReference>
<evidence type="ECO:0000313" key="5">
    <source>
        <dbReference type="Proteomes" id="UP000529783"/>
    </source>
</evidence>